<dbReference type="InterPro" id="IPR046433">
    <property type="entry name" value="ActCoA_hydro"/>
</dbReference>
<sequence>MTDKSKITPTDWQAAYRTKLIGVDEAAALVESNDTIWSCGLSSQPIAFLQALARRKSELCNVEVYGGIVLQPFDILTGEYRGHINYCSFFNGPIEKSLYGQGNIKPMSAHLSEIDDATRYSIQPNVMAVHVSAPDADGYMSFGPCGGVGNWGASEVAEKIIVTVNSKLPHVPGDFNMIHVTKVSHIIEDDSDIPLLPSAEASATDRAVAAQIVPYIDDGDTIQIGIGGITNALAYSLKNKKDLGVHTEMLTDSIVYLSQQGVVTGARKNINPGKINFSFAAGGEMLMAFCDNNEQLEAEPMHLAVNSNLVAKNNNFISINTCLLVDLTGQVAAEGVGYQQISATGGQLDLVRAARLSKGGKSFIALASTRGQGADAVSNICLGLPIGTPVTTPRSDVEYIATEYGVVRLRHLAIEDRAKAMISIAHPDFREQLTSEAIAAGVIRA</sequence>
<organism evidence="5 6">
    <name type="scientific">Sinobacterium caligoides</name>
    <dbReference type="NCBI Taxonomy" id="933926"/>
    <lineage>
        <taxon>Bacteria</taxon>
        <taxon>Pseudomonadati</taxon>
        <taxon>Pseudomonadota</taxon>
        <taxon>Gammaproteobacteria</taxon>
        <taxon>Cellvibrionales</taxon>
        <taxon>Spongiibacteraceae</taxon>
        <taxon>Sinobacterium</taxon>
    </lineage>
</organism>
<dbReference type="Gene3D" id="3.30.750.70">
    <property type="entry name" value="4-hydroxybutyrate coenzyme like domains"/>
    <property type="match status" value="1"/>
</dbReference>
<evidence type="ECO:0000259" key="3">
    <source>
        <dbReference type="Pfam" id="PF02550"/>
    </source>
</evidence>
<dbReference type="InterPro" id="IPR037171">
    <property type="entry name" value="NagB/RpiA_transferase-like"/>
</dbReference>
<keyword evidence="2" id="KW-0808">Transferase</keyword>
<comment type="caution">
    <text evidence="5">The sequence shown here is derived from an EMBL/GenBank/DDBJ whole genome shotgun (WGS) entry which is preliminary data.</text>
</comment>
<evidence type="ECO:0000256" key="1">
    <source>
        <dbReference type="ARBA" id="ARBA00009632"/>
    </source>
</evidence>
<gene>
    <name evidence="5" type="ORF">EDC56_1367</name>
</gene>
<dbReference type="Pfam" id="PF13336">
    <property type="entry name" value="AcetylCoA_hyd_C"/>
    <property type="match status" value="1"/>
</dbReference>
<feature type="domain" description="Acetyl-CoA hydrolase/transferase C-terminal" evidence="4">
    <location>
        <begin position="282"/>
        <end position="437"/>
    </location>
</feature>
<feature type="domain" description="Acetyl-CoA hydrolase/transferase N-terminal" evidence="3">
    <location>
        <begin position="13"/>
        <end position="191"/>
    </location>
</feature>
<dbReference type="GO" id="GO:0016787">
    <property type="term" value="F:hydrolase activity"/>
    <property type="evidence" value="ECO:0007669"/>
    <property type="project" value="UniProtKB-KW"/>
</dbReference>
<dbReference type="EMBL" id="RKHR01000003">
    <property type="protein sequence ID" value="ROS05813.1"/>
    <property type="molecule type" value="Genomic_DNA"/>
</dbReference>
<proteinExistence type="inferred from homology"/>
<keyword evidence="5" id="KW-0378">Hydrolase</keyword>
<comment type="similarity">
    <text evidence="1">Belongs to the acetyl-CoA hydrolase/transferase family.</text>
</comment>
<protein>
    <submittedName>
        <fullName evidence="5">Acyl-CoA hydrolase</fullName>
    </submittedName>
</protein>
<dbReference type="Pfam" id="PF02550">
    <property type="entry name" value="AcetylCoA_hydro"/>
    <property type="match status" value="1"/>
</dbReference>
<evidence type="ECO:0000313" key="5">
    <source>
        <dbReference type="EMBL" id="ROS05813.1"/>
    </source>
</evidence>
<dbReference type="Proteomes" id="UP000275394">
    <property type="component" value="Unassembled WGS sequence"/>
</dbReference>
<dbReference type="GO" id="GO:0006083">
    <property type="term" value="P:acetate metabolic process"/>
    <property type="evidence" value="ECO:0007669"/>
    <property type="project" value="InterPro"/>
</dbReference>
<evidence type="ECO:0000256" key="2">
    <source>
        <dbReference type="ARBA" id="ARBA00022679"/>
    </source>
</evidence>
<dbReference type="AlphaFoldDB" id="A0A3N2E118"/>
<dbReference type="RefSeq" id="WP_123711701.1">
    <property type="nucleotide sequence ID" value="NZ_RKHR01000003.1"/>
</dbReference>
<dbReference type="InterPro" id="IPR038460">
    <property type="entry name" value="AcetylCoA_hyd_C_sf"/>
</dbReference>
<dbReference type="PANTHER" id="PTHR21432:SF20">
    <property type="entry name" value="ACETYL-COA HYDROLASE"/>
    <property type="match status" value="1"/>
</dbReference>
<dbReference type="Gene3D" id="3.40.1080.10">
    <property type="entry name" value="Glutaconate Coenzyme A-transferase"/>
    <property type="match status" value="1"/>
</dbReference>
<dbReference type="OrthoDB" id="9801795at2"/>
<evidence type="ECO:0000313" key="6">
    <source>
        <dbReference type="Proteomes" id="UP000275394"/>
    </source>
</evidence>
<dbReference type="InterPro" id="IPR026888">
    <property type="entry name" value="AcetylCoA_hyd_C"/>
</dbReference>
<accession>A0A3N2E118</accession>
<dbReference type="SUPFAM" id="SSF100950">
    <property type="entry name" value="NagB/RpiA/CoA transferase-like"/>
    <property type="match status" value="2"/>
</dbReference>
<dbReference type="Gene3D" id="3.40.1080.20">
    <property type="entry name" value="Acetyl-CoA hydrolase/transferase C-terminal domain"/>
    <property type="match status" value="1"/>
</dbReference>
<dbReference type="PANTHER" id="PTHR21432">
    <property type="entry name" value="ACETYL-COA HYDROLASE-RELATED"/>
    <property type="match status" value="1"/>
</dbReference>
<dbReference type="GO" id="GO:0008775">
    <property type="term" value="F:acetate CoA-transferase activity"/>
    <property type="evidence" value="ECO:0007669"/>
    <property type="project" value="InterPro"/>
</dbReference>
<name>A0A3N2E118_9GAMM</name>
<reference evidence="5 6" key="1">
    <citation type="submission" date="2018-11" db="EMBL/GenBank/DDBJ databases">
        <title>Genomic Encyclopedia of Type Strains, Phase IV (KMG-IV): sequencing the most valuable type-strain genomes for metagenomic binning, comparative biology and taxonomic classification.</title>
        <authorList>
            <person name="Goeker M."/>
        </authorList>
    </citation>
    <scope>NUCLEOTIDE SEQUENCE [LARGE SCALE GENOMIC DNA]</scope>
    <source>
        <strain evidence="5 6">DSM 100316</strain>
    </source>
</reference>
<dbReference type="InterPro" id="IPR003702">
    <property type="entry name" value="ActCoA_hydro_N"/>
</dbReference>
<evidence type="ECO:0000259" key="4">
    <source>
        <dbReference type="Pfam" id="PF13336"/>
    </source>
</evidence>
<keyword evidence="6" id="KW-1185">Reference proteome</keyword>